<keyword evidence="1" id="KW-0812">Transmembrane</keyword>
<name>A0ABP9Q682_9PSEU</name>
<dbReference type="Proteomes" id="UP001428817">
    <property type="component" value="Unassembled WGS sequence"/>
</dbReference>
<feature type="transmembrane region" description="Helical" evidence="1">
    <location>
        <begin position="47"/>
        <end position="64"/>
    </location>
</feature>
<comment type="caution">
    <text evidence="2">The sequence shown here is derived from an EMBL/GenBank/DDBJ whole genome shotgun (WGS) entry which is preliminary data.</text>
</comment>
<evidence type="ECO:0008006" key="4">
    <source>
        <dbReference type="Google" id="ProtNLM"/>
    </source>
</evidence>
<feature type="transmembrane region" description="Helical" evidence="1">
    <location>
        <begin position="76"/>
        <end position="94"/>
    </location>
</feature>
<dbReference type="RefSeq" id="WP_185059347.1">
    <property type="nucleotide sequence ID" value="NZ_BAABJP010000015.1"/>
</dbReference>
<keyword evidence="1" id="KW-0472">Membrane</keyword>
<evidence type="ECO:0000313" key="3">
    <source>
        <dbReference type="Proteomes" id="UP001428817"/>
    </source>
</evidence>
<reference evidence="3" key="1">
    <citation type="journal article" date="2019" name="Int. J. Syst. Evol. Microbiol.">
        <title>The Global Catalogue of Microorganisms (GCM) 10K type strain sequencing project: providing services to taxonomists for standard genome sequencing and annotation.</title>
        <authorList>
            <consortium name="The Broad Institute Genomics Platform"/>
            <consortium name="The Broad Institute Genome Sequencing Center for Infectious Disease"/>
            <person name="Wu L."/>
            <person name="Ma J."/>
        </authorList>
    </citation>
    <scope>NUCLEOTIDE SEQUENCE [LARGE SCALE GENOMIC DNA]</scope>
    <source>
        <strain evidence="3">JCM 18303</strain>
    </source>
</reference>
<protein>
    <recommendedName>
        <fullName evidence="4">DUF4190 domain-containing protein</fullName>
    </recommendedName>
</protein>
<proteinExistence type="predicted"/>
<evidence type="ECO:0000313" key="2">
    <source>
        <dbReference type="EMBL" id="GAA5157327.1"/>
    </source>
</evidence>
<dbReference type="EMBL" id="BAABJP010000015">
    <property type="protein sequence ID" value="GAA5157327.1"/>
    <property type="molecule type" value="Genomic_DNA"/>
</dbReference>
<sequence length="98" mass="9712">MTSDNPVAEQLVADARKNADKPANGPIGIAALVLGLVALAGSGLVPVLGWVLGAVAIVVAVLGLRRPDSANNAKIGLGAAVLALAAATFFFLRATGKI</sequence>
<evidence type="ECO:0000256" key="1">
    <source>
        <dbReference type="SAM" id="Phobius"/>
    </source>
</evidence>
<gene>
    <name evidence="2" type="ORF">GCM10023321_35420</name>
</gene>
<accession>A0ABP9Q682</accession>
<keyword evidence="1" id="KW-1133">Transmembrane helix</keyword>
<organism evidence="2 3">
    <name type="scientific">Pseudonocardia eucalypti</name>
    <dbReference type="NCBI Taxonomy" id="648755"/>
    <lineage>
        <taxon>Bacteria</taxon>
        <taxon>Bacillati</taxon>
        <taxon>Actinomycetota</taxon>
        <taxon>Actinomycetes</taxon>
        <taxon>Pseudonocardiales</taxon>
        <taxon>Pseudonocardiaceae</taxon>
        <taxon>Pseudonocardia</taxon>
    </lineage>
</organism>
<keyword evidence="3" id="KW-1185">Reference proteome</keyword>